<feature type="compositionally biased region" description="Polar residues" evidence="13">
    <location>
        <begin position="1"/>
        <end position="12"/>
    </location>
</feature>
<keyword evidence="17" id="KW-1185">Reference proteome</keyword>
<gene>
    <name evidence="16" type="ORF">KIH39_09390</name>
</gene>
<dbReference type="InterPro" id="IPR000719">
    <property type="entry name" value="Prot_kinase_dom"/>
</dbReference>
<evidence type="ECO:0000256" key="7">
    <source>
        <dbReference type="ARBA" id="ARBA00022741"/>
    </source>
</evidence>
<evidence type="ECO:0000256" key="4">
    <source>
        <dbReference type="ARBA" id="ARBA00012513"/>
    </source>
</evidence>
<evidence type="ECO:0000313" key="16">
    <source>
        <dbReference type="EMBL" id="QVL34101.1"/>
    </source>
</evidence>
<dbReference type="GO" id="GO:0000922">
    <property type="term" value="C:spindle pole"/>
    <property type="evidence" value="ECO:0007669"/>
    <property type="project" value="UniProtKB-SubCell"/>
</dbReference>
<dbReference type="EMBL" id="CP074694">
    <property type="protein sequence ID" value="QVL34101.1"/>
    <property type="molecule type" value="Genomic_DNA"/>
</dbReference>
<dbReference type="InterPro" id="IPR001680">
    <property type="entry name" value="WD40_rpt"/>
</dbReference>
<dbReference type="InterPro" id="IPR017441">
    <property type="entry name" value="Protein_kinase_ATP_BS"/>
</dbReference>
<dbReference type="RefSeq" id="WP_213499074.1">
    <property type="nucleotide sequence ID" value="NZ_CP074694.1"/>
</dbReference>
<keyword evidence="14" id="KW-1133">Transmembrane helix</keyword>
<feature type="region of interest" description="Disordered" evidence="13">
    <location>
        <begin position="1"/>
        <end position="26"/>
    </location>
</feature>
<dbReference type="PANTHER" id="PTHR43289">
    <property type="entry name" value="MITOGEN-ACTIVATED PROTEIN KINASE KINASE KINASE 20-RELATED"/>
    <property type="match status" value="1"/>
</dbReference>
<dbReference type="Gene3D" id="1.10.510.10">
    <property type="entry name" value="Transferase(Phosphotransferase) domain 1"/>
    <property type="match status" value="1"/>
</dbReference>
<feature type="transmembrane region" description="Helical" evidence="14">
    <location>
        <begin position="448"/>
        <end position="473"/>
    </location>
</feature>
<dbReference type="SUPFAM" id="SSF69322">
    <property type="entry name" value="Tricorn protease domain 2"/>
    <property type="match status" value="1"/>
</dbReference>
<dbReference type="Gene3D" id="1.25.40.10">
    <property type="entry name" value="Tetratricopeptide repeat domain"/>
    <property type="match status" value="2"/>
</dbReference>
<dbReference type="InterPro" id="IPR019734">
    <property type="entry name" value="TPR_rpt"/>
</dbReference>
<dbReference type="PROSITE" id="PS00107">
    <property type="entry name" value="PROTEIN_KINASE_ATP"/>
    <property type="match status" value="1"/>
</dbReference>
<keyword evidence="10" id="KW-0206">Cytoskeleton</keyword>
<keyword evidence="14" id="KW-0812">Transmembrane</keyword>
<dbReference type="SMART" id="SM00220">
    <property type="entry name" value="S_TKc"/>
    <property type="match status" value="1"/>
</dbReference>
<name>A0A8E6BAE0_9BACT</name>
<dbReference type="PROSITE" id="PS50082">
    <property type="entry name" value="WD_REPEATS_2"/>
    <property type="match status" value="1"/>
</dbReference>
<evidence type="ECO:0000256" key="3">
    <source>
        <dbReference type="ARBA" id="ARBA00010886"/>
    </source>
</evidence>
<protein>
    <recommendedName>
        <fullName evidence="4">non-specific serine/threonine protein kinase</fullName>
        <ecNumber evidence="4">2.7.11.1</ecNumber>
    </recommendedName>
</protein>
<dbReference type="SUPFAM" id="SSF56112">
    <property type="entry name" value="Protein kinase-like (PK-like)"/>
    <property type="match status" value="1"/>
</dbReference>
<keyword evidence="6" id="KW-0808">Transferase</keyword>
<evidence type="ECO:0000256" key="11">
    <source>
        <dbReference type="PROSITE-ProRule" id="PRU00221"/>
    </source>
</evidence>
<comment type="subcellular location">
    <subcellularLocation>
        <location evidence="1">Cytoplasm</location>
        <location evidence="1">Cytoskeleton</location>
        <location evidence="1">Microtubule organizing center</location>
        <location evidence="1">Centrosome</location>
    </subcellularLocation>
    <subcellularLocation>
        <location evidence="2">Cytoplasm</location>
        <location evidence="2">Cytoskeleton</location>
        <location evidence="2">Spindle pole</location>
    </subcellularLocation>
</comment>
<keyword evidence="11" id="KW-0853">WD repeat</keyword>
<dbReference type="GO" id="GO:0004674">
    <property type="term" value="F:protein serine/threonine kinase activity"/>
    <property type="evidence" value="ECO:0007669"/>
    <property type="project" value="UniProtKB-KW"/>
</dbReference>
<evidence type="ECO:0000313" key="17">
    <source>
        <dbReference type="Proteomes" id="UP000676194"/>
    </source>
</evidence>
<dbReference type="PROSITE" id="PS00108">
    <property type="entry name" value="PROTEIN_KINASE_ST"/>
    <property type="match status" value="1"/>
</dbReference>
<dbReference type="FunFam" id="1.10.510.10:FF:000021">
    <property type="entry name" value="Serine/threonine protein kinase"/>
    <property type="match status" value="1"/>
</dbReference>
<evidence type="ECO:0000256" key="13">
    <source>
        <dbReference type="SAM" id="MobiDB-lite"/>
    </source>
</evidence>
<dbReference type="Pfam" id="PF00400">
    <property type="entry name" value="WD40"/>
    <property type="match status" value="2"/>
</dbReference>
<keyword evidence="7 12" id="KW-0547">Nucleotide-binding</keyword>
<feature type="domain" description="Protein kinase" evidence="15">
    <location>
        <begin position="91"/>
        <end position="422"/>
    </location>
</feature>
<dbReference type="InterPro" id="IPR036322">
    <property type="entry name" value="WD40_repeat_dom_sf"/>
</dbReference>
<keyword evidence="14" id="KW-0472">Membrane</keyword>
<evidence type="ECO:0000256" key="1">
    <source>
        <dbReference type="ARBA" id="ARBA00004300"/>
    </source>
</evidence>
<accession>A0A8E6BAE0</accession>
<dbReference type="Pfam" id="PF07714">
    <property type="entry name" value="PK_Tyr_Ser-Thr"/>
    <property type="match status" value="1"/>
</dbReference>
<reference evidence="16" key="1">
    <citation type="submission" date="2021-05" db="EMBL/GenBank/DDBJ databases">
        <title>Complete genome sequence of the cellulolytic planctomycete Telmatocola sphagniphila SP2T and characterization of the first cellulase from planctomycetes.</title>
        <authorList>
            <person name="Rakitin A.L."/>
            <person name="Beletsky A.V."/>
            <person name="Naumoff D.G."/>
            <person name="Kulichevskaya I.S."/>
            <person name="Mardanov A.V."/>
            <person name="Ravin N.V."/>
            <person name="Dedysh S.N."/>
        </authorList>
    </citation>
    <scope>NUCLEOTIDE SEQUENCE</scope>
    <source>
        <strain evidence="16">SP2T</strain>
    </source>
</reference>
<dbReference type="PANTHER" id="PTHR43289:SF34">
    <property type="entry name" value="SERINE_THREONINE-PROTEIN KINASE YBDM-RELATED"/>
    <property type="match status" value="1"/>
</dbReference>
<dbReference type="Pfam" id="PF12895">
    <property type="entry name" value="ANAPC3"/>
    <property type="match status" value="1"/>
</dbReference>
<dbReference type="SUPFAM" id="SSF50978">
    <property type="entry name" value="WD40 repeat-like"/>
    <property type="match status" value="1"/>
</dbReference>
<dbReference type="SUPFAM" id="SSF48452">
    <property type="entry name" value="TPR-like"/>
    <property type="match status" value="1"/>
</dbReference>
<dbReference type="EC" id="2.7.11.1" evidence="4"/>
<dbReference type="InterPro" id="IPR008271">
    <property type="entry name" value="Ser/Thr_kinase_AS"/>
</dbReference>
<comment type="similarity">
    <text evidence="3">Belongs to the protein kinase superfamily. NEK Ser/Thr protein kinase family. NIMA subfamily.</text>
</comment>
<keyword evidence="8 16" id="KW-0418">Kinase</keyword>
<dbReference type="GO" id="GO:0005813">
    <property type="term" value="C:centrosome"/>
    <property type="evidence" value="ECO:0007669"/>
    <property type="project" value="UniProtKB-SubCell"/>
</dbReference>
<keyword evidence="10" id="KW-0963">Cytoplasm</keyword>
<evidence type="ECO:0000256" key="9">
    <source>
        <dbReference type="ARBA" id="ARBA00022840"/>
    </source>
</evidence>
<evidence type="ECO:0000256" key="6">
    <source>
        <dbReference type="ARBA" id="ARBA00022679"/>
    </source>
</evidence>
<evidence type="ECO:0000256" key="12">
    <source>
        <dbReference type="PROSITE-ProRule" id="PRU10141"/>
    </source>
</evidence>
<dbReference type="PROSITE" id="PS50011">
    <property type="entry name" value="PROTEIN_KINASE_DOM"/>
    <property type="match status" value="1"/>
</dbReference>
<evidence type="ECO:0000256" key="8">
    <source>
        <dbReference type="ARBA" id="ARBA00022777"/>
    </source>
</evidence>
<sequence length="1395" mass="156399">MLSKSEASIDSSGDQRDSVEELAEQFAERLRRGEKPTISDYTLRYPQWAESIRDLFPALELMESLKPKEAPSLSENTPSLLCRPMQRLGDYLIQREIGRGGMGVVYEAVQESLGRYVALKVLAPNAALTPTFQERFRREAKAAARLHHTNIVPVFGVGESDGFHYYAMQFIRGDGLDQVLQDLRKLRHSRRSSNVKKLDVKEMRDRSLAYPVETEFLVQKGSEPDGETQHNQKGRPEDFITEVTTTASNASSLSHGKDYFRKVAGIGFQIADALAHAHRQGVIHRDIKPSNLLLDHQGIVWITDFGLAKATDAEDLTNTGDIVGTIRYMAPERFSGKSEASGDIYALGITLYEMLTLQPAFEGRDKLQLISQITKLAPLSPRKIDPQIPVDLETVVLKAIAQDPNSRYASAAEMAEDFQRYLADRPVKARRATRKELLLRWRRRNPTVAVLLGALVFLLLLGSLGSSIAAAIWRSERDSAVSARKQAIDANVEMKKELWKSLKDQAKAGVLSRRRGQRQESLRVIGEAAQLARELQLPSSSLEELRNLAIAALVLPDIETTKSWPGCPEGTRSLAIDSHFETYARANREGLISLRKVSDDSRVAEDFVAHPIDSSLMVSPNGKFVAHLQDDHQLRVWTPERGVARFLPYQDKIRSMCFTPDNRLLCLKMDGSICLCPLESEQQPIQIANISNGRAVVVDARGERFACIENNRIQIRDLFDGHVMSQFPTPQTSSSGVSIAWHAKEDILAYCNYPERTVYLWDIKVGQPYAVLEGFTNPTTEIAFIAGGEILATSGWENQIRLWDWRTSKLLMILPGQFFKVPTTEDGLFVQNNLQEGALELWRVNPAIEYRTISLSNPSGDEFPYEASIHPSGRIIAQATSKGSTLFDLENGQKLFRFPAGTRSVKLENSGTAIVLSWKGLSRYPLSLEPLRQNNLQLGFEEIGSQVGSDCDFDISRDGRIIAIPEGTGKNGASFSIDNGKPIKVTHPDCRRVSLSPDGHWLATGSHHGTGARIWTLPNPKQPVELLPETGQIDVKFSPGGKWLATNSGHLRLWHVESWNPGPILGSASSFAFNSDDSLLAVESRGGRIRLLEPDTGRELARLEDPHQHEASWLGFTPDGTKLIASSRIGKSIHIWDLRLIRTGLANMDLDWDAVQSSSDIGSTSRSHRLVVRDLTQQALAAWSISLAFNPISPEAYYQRALCWKEEHLQDAFADLSMAIKLLPGQYRYHQKRAEFGELLHRTEQLLEDYQESVRLNPQDLLAYNQLAWIYVAGPEKYRDAKKALPLAQRAFELDPNDGSIQNTLAVTLYRSARYREAIDLLNKSRLKNWQNPASDLYFLAMSYHQLGDAERARNWYEQAHECHKEALLTESLAQELDAFRREAQTLLKISEAPR</sequence>
<evidence type="ECO:0000259" key="15">
    <source>
        <dbReference type="PROSITE" id="PS50011"/>
    </source>
</evidence>
<evidence type="ECO:0000256" key="10">
    <source>
        <dbReference type="ARBA" id="ARBA00023212"/>
    </source>
</evidence>
<dbReference type="GO" id="GO:0005524">
    <property type="term" value="F:ATP binding"/>
    <property type="evidence" value="ECO:0007669"/>
    <property type="project" value="UniProtKB-UniRule"/>
</dbReference>
<dbReference type="Gene3D" id="3.30.200.20">
    <property type="entry name" value="Phosphorylase Kinase, domain 1"/>
    <property type="match status" value="1"/>
</dbReference>
<keyword evidence="9 12" id="KW-0067">ATP-binding</keyword>
<organism evidence="16 17">
    <name type="scientific">Telmatocola sphagniphila</name>
    <dbReference type="NCBI Taxonomy" id="1123043"/>
    <lineage>
        <taxon>Bacteria</taxon>
        <taxon>Pseudomonadati</taxon>
        <taxon>Planctomycetota</taxon>
        <taxon>Planctomycetia</taxon>
        <taxon>Gemmatales</taxon>
        <taxon>Gemmataceae</taxon>
    </lineage>
</organism>
<dbReference type="KEGG" id="tsph:KIH39_09390"/>
<dbReference type="SMART" id="SM00028">
    <property type="entry name" value="TPR"/>
    <property type="match status" value="5"/>
</dbReference>
<keyword evidence="5" id="KW-0723">Serine/threonine-protein kinase</keyword>
<feature type="repeat" description="WD" evidence="11">
    <location>
        <begin position="772"/>
        <end position="813"/>
    </location>
</feature>
<dbReference type="CDD" id="cd14014">
    <property type="entry name" value="STKc_PknB_like"/>
    <property type="match status" value="1"/>
</dbReference>
<dbReference type="InterPro" id="IPR011009">
    <property type="entry name" value="Kinase-like_dom_sf"/>
</dbReference>
<evidence type="ECO:0000256" key="5">
    <source>
        <dbReference type="ARBA" id="ARBA00022527"/>
    </source>
</evidence>
<dbReference type="InterPro" id="IPR011990">
    <property type="entry name" value="TPR-like_helical_dom_sf"/>
</dbReference>
<dbReference type="Gene3D" id="2.130.10.10">
    <property type="entry name" value="YVTN repeat-like/Quinoprotein amine dehydrogenase"/>
    <property type="match status" value="3"/>
</dbReference>
<evidence type="ECO:0000256" key="14">
    <source>
        <dbReference type="SAM" id="Phobius"/>
    </source>
</evidence>
<dbReference type="InterPro" id="IPR015943">
    <property type="entry name" value="WD40/YVTN_repeat-like_dom_sf"/>
</dbReference>
<evidence type="ECO:0000256" key="2">
    <source>
        <dbReference type="ARBA" id="ARBA00004647"/>
    </source>
</evidence>
<dbReference type="Proteomes" id="UP000676194">
    <property type="component" value="Chromosome"/>
</dbReference>
<dbReference type="SMART" id="SM00320">
    <property type="entry name" value="WD40"/>
    <property type="match status" value="7"/>
</dbReference>
<dbReference type="InterPro" id="IPR001245">
    <property type="entry name" value="Ser-Thr/Tyr_kinase_cat_dom"/>
</dbReference>
<proteinExistence type="inferred from homology"/>
<feature type="binding site" evidence="12">
    <location>
        <position position="120"/>
    </location>
    <ligand>
        <name>ATP</name>
        <dbReference type="ChEBI" id="CHEBI:30616"/>
    </ligand>
</feature>